<dbReference type="GO" id="GO:0016705">
    <property type="term" value="F:oxidoreductase activity, acting on paired donors, with incorporation or reduction of molecular oxygen"/>
    <property type="evidence" value="ECO:0007669"/>
    <property type="project" value="InterPro"/>
</dbReference>
<evidence type="ECO:0000313" key="7">
    <source>
        <dbReference type="Proteomes" id="UP000664521"/>
    </source>
</evidence>
<protein>
    <recommendedName>
        <fullName evidence="8">Cytochrome P450</fullName>
    </recommendedName>
</protein>
<evidence type="ECO:0000313" key="6">
    <source>
        <dbReference type="EMBL" id="CAF9904229.1"/>
    </source>
</evidence>
<dbReference type="InterPro" id="IPR001128">
    <property type="entry name" value="Cyt_P450"/>
</dbReference>
<dbReference type="GO" id="GO:0005506">
    <property type="term" value="F:iron ion binding"/>
    <property type="evidence" value="ECO:0007669"/>
    <property type="project" value="InterPro"/>
</dbReference>
<keyword evidence="4" id="KW-0479">Metal-binding</keyword>
<keyword evidence="7" id="KW-1185">Reference proteome</keyword>
<dbReference type="EMBL" id="CAJPDS010000002">
    <property type="protein sequence ID" value="CAF9904229.1"/>
    <property type="molecule type" value="Genomic_DNA"/>
</dbReference>
<sequence>MFSSLRDIVYLAALAHLPRPMFKAIVAFMSHFMLGDLQKDKDFSAKRVAKRLAQGTDRNDFVSPILRANDEKGMTVPEIESSFNIVIVAGSETTATLLSGALFHLTTHPQPLRLLLSELHSAFPPGTPVTFSAVQNLPYLNAVLEESLRVYPPSAFAQARVRRSGDPGGCDVGEELGVRGGVPA</sequence>
<dbReference type="InterPro" id="IPR050121">
    <property type="entry name" value="Cytochrome_P450_monoxygenase"/>
</dbReference>
<dbReference type="Proteomes" id="UP000664521">
    <property type="component" value="Unassembled WGS sequence"/>
</dbReference>
<evidence type="ECO:0000256" key="3">
    <source>
        <dbReference type="ARBA" id="ARBA00022617"/>
    </source>
</evidence>
<evidence type="ECO:0000256" key="2">
    <source>
        <dbReference type="ARBA" id="ARBA00010617"/>
    </source>
</evidence>
<evidence type="ECO:0008006" key="8">
    <source>
        <dbReference type="Google" id="ProtNLM"/>
    </source>
</evidence>
<comment type="similarity">
    <text evidence="2">Belongs to the cytochrome P450 family.</text>
</comment>
<evidence type="ECO:0000256" key="1">
    <source>
        <dbReference type="ARBA" id="ARBA00001971"/>
    </source>
</evidence>
<dbReference type="AlphaFoldDB" id="A0A8H3EFD4"/>
<dbReference type="PANTHER" id="PTHR24305:SF210">
    <property type="entry name" value="CYTOCHROME P450 MONOOXYGENASE ASQL-RELATED"/>
    <property type="match status" value="1"/>
</dbReference>
<comment type="cofactor">
    <cofactor evidence="1">
        <name>heme</name>
        <dbReference type="ChEBI" id="CHEBI:30413"/>
    </cofactor>
</comment>
<proteinExistence type="inferred from homology"/>
<keyword evidence="5" id="KW-0408">Iron</keyword>
<dbReference type="GO" id="GO:0004497">
    <property type="term" value="F:monooxygenase activity"/>
    <property type="evidence" value="ECO:0007669"/>
    <property type="project" value="InterPro"/>
</dbReference>
<dbReference type="GO" id="GO:0020037">
    <property type="term" value="F:heme binding"/>
    <property type="evidence" value="ECO:0007669"/>
    <property type="project" value="InterPro"/>
</dbReference>
<organism evidence="6 7">
    <name type="scientific">Heterodermia speciosa</name>
    <dbReference type="NCBI Taxonomy" id="116794"/>
    <lineage>
        <taxon>Eukaryota</taxon>
        <taxon>Fungi</taxon>
        <taxon>Dikarya</taxon>
        <taxon>Ascomycota</taxon>
        <taxon>Pezizomycotina</taxon>
        <taxon>Lecanoromycetes</taxon>
        <taxon>OSLEUM clade</taxon>
        <taxon>Lecanoromycetidae</taxon>
        <taxon>Caliciales</taxon>
        <taxon>Physciaceae</taxon>
        <taxon>Heterodermia</taxon>
    </lineage>
</organism>
<evidence type="ECO:0000256" key="4">
    <source>
        <dbReference type="ARBA" id="ARBA00022723"/>
    </source>
</evidence>
<reference evidence="6" key="1">
    <citation type="submission" date="2021-03" db="EMBL/GenBank/DDBJ databases">
        <authorList>
            <person name="Tagirdzhanova G."/>
        </authorList>
    </citation>
    <scope>NUCLEOTIDE SEQUENCE</scope>
</reference>
<evidence type="ECO:0000256" key="5">
    <source>
        <dbReference type="ARBA" id="ARBA00023004"/>
    </source>
</evidence>
<dbReference type="PRINTS" id="PR00385">
    <property type="entry name" value="P450"/>
</dbReference>
<dbReference type="Pfam" id="PF00067">
    <property type="entry name" value="p450"/>
    <property type="match status" value="1"/>
</dbReference>
<name>A0A8H3EFD4_9LECA</name>
<gene>
    <name evidence="6" type="ORF">HETSPECPRED_003450</name>
</gene>
<accession>A0A8H3EFD4</accession>
<dbReference type="SUPFAM" id="SSF48264">
    <property type="entry name" value="Cytochrome P450"/>
    <property type="match status" value="1"/>
</dbReference>
<dbReference type="PANTHER" id="PTHR24305">
    <property type="entry name" value="CYTOCHROME P450"/>
    <property type="match status" value="1"/>
</dbReference>
<comment type="caution">
    <text evidence="6">The sequence shown here is derived from an EMBL/GenBank/DDBJ whole genome shotgun (WGS) entry which is preliminary data.</text>
</comment>
<keyword evidence="3" id="KW-0349">Heme</keyword>
<dbReference type="InterPro" id="IPR036396">
    <property type="entry name" value="Cyt_P450_sf"/>
</dbReference>
<dbReference type="Gene3D" id="1.10.630.10">
    <property type="entry name" value="Cytochrome P450"/>
    <property type="match status" value="1"/>
</dbReference>
<dbReference type="OrthoDB" id="1470350at2759"/>